<keyword evidence="5" id="KW-0634">PQQ</keyword>
<comment type="caution">
    <text evidence="14">The sequence shown here is derived from an EMBL/GenBank/DDBJ whole genome shotgun (WGS) entry which is preliminary data.</text>
</comment>
<keyword evidence="4 12" id="KW-0732">Signal</keyword>
<dbReference type="PANTHER" id="PTHR19328">
    <property type="entry name" value="HEDGEHOG-INTERACTING PROTEIN"/>
    <property type="match status" value="1"/>
</dbReference>
<keyword evidence="11" id="KW-0812">Transmembrane</keyword>
<gene>
    <name evidence="14" type="ORF">KP509_27G037200</name>
</gene>
<evidence type="ECO:0000256" key="3">
    <source>
        <dbReference type="ARBA" id="ARBA00022475"/>
    </source>
</evidence>
<evidence type="ECO:0000256" key="1">
    <source>
        <dbReference type="ARBA" id="ARBA00001931"/>
    </source>
</evidence>
<keyword evidence="6" id="KW-0560">Oxidoreductase</keyword>
<keyword evidence="7 11" id="KW-0472">Membrane</keyword>
<protein>
    <recommendedName>
        <fullName evidence="13">Glucose/Sorbosone dehydrogenase domain-containing protein</fullName>
    </recommendedName>
</protein>
<dbReference type="EMBL" id="CM035432">
    <property type="protein sequence ID" value="KAH7295208.1"/>
    <property type="molecule type" value="Genomic_DNA"/>
</dbReference>
<dbReference type="InterPro" id="IPR011041">
    <property type="entry name" value="Quinoprot_gluc/sorb_DH_b-prop"/>
</dbReference>
<dbReference type="AlphaFoldDB" id="A0A8T2RI07"/>
<evidence type="ECO:0000256" key="2">
    <source>
        <dbReference type="ARBA" id="ARBA00004193"/>
    </source>
</evidence>
<comment type="cofactor">
    <cofactor evidence="1">
        <name>pyrroloquinoline quinone</name>
        <dbReference type="ChEBI" id="CHEBI:58442"/>
    </cofactor>
</comment>
<proteinExistence type="inferred from homology"/>
<feature type="signal peptide" evidence="12">
    <location>
        <begin position="1"/>
        <end position="22"/>
    </location>
</feature>
<evidence type="ECO:0000256" key="9">
    <source>
        <dbReference type="ARBA" id="ARBA00023288"/>
    </source>
</evidence>
<evidence type="ECO:0000313" key="14">
    <source>
        <dbReference type="EMBL" id="KAH7295208.1"/>
    </source>
</evidence>
<dbReference type="FunFam" id="2.120.10.30:FF:000067">
    <property type="entry name" value="HHIP-like 1"/>
    <property type="match status" value="1"/>
</dbReference>
<keyword evidence="11" id="KW-1133">Transmembrane helix</keyword>
<evidence type="ECO:0000313" key="15">
    <source>
        <dbReference type="Proteomes" id="UP000825935"/>
    </source>
</evidence>
<keyword evidence="8" id="KW-0325">Glycoprotein</keyword>
<comment type="similarity">
    <text evidence="10">Belongs to the PQQ oxidoreductase GdhB family.</text>
</comment>
<evidence type="ECO:0000256" key="7">
    <source>
        <dbReference type="ARBA" id="ARBA00023136"/>
    </source>
</evidence>
<dbReference type="PANTHER" id="PTHR19328:SF13">
    <property type="entry name" value="HIPL1 PROTEIN"/>
    <property type="match status" value="1"/>
</dbReference>
<dbReference type="Pfam" id="PF07995">
    <property type="entry name" value="GSDH"/>
    <property type="match status" value="1"/>
</dbReference>
<keyword evidence="3" id="KW-1003">Cell membrane</keyword>
<dbReference type="GO" id="GO:0016491">
    <property type="term" value="F:oxidoreductase activity"/>
    <property type="evidence" value="ECO:0007669"/>
    <property type="project" value="UniProtKB-KW"/>
</dbReference>
<feature type="transmembrane region" description="Helical" evidence="11">
    <location>
        <begin position="692"/>
        <end position="710"/>
    </location>
</feature>
<comment type="subcellular location">
    <subcellularLocation>
        <location evidence="2">Cell membrane</location>
        <topology evidence="2">Lipid-anchor</topology>
    </subcellularLocation>
</comment>
<organism evidence="14 15">
    <name type="scientific">Ceratopteris richardii</name>
    <name type="common">Triangle waterfern</name>
    <dbReference type="NCBI Taxonomy" id="49495"/>
    <lineage>
        <taxon>Eukaryota</taxon>
        <taxon>Viridiplantae</taxon>
        <taxon>Streptophyta</taxon>
        <taxon>Embryophyta</taxon>
        <taxon>Tracheophyta</taxon>
        <taxon>Polypodiopsida</taxon>
        <taxon>Polypodiidae</taxon>
        <taxon>Polypodiales</taxon>
        <taxon>Pteridineae</taxon>
        <taxon>Pteridaceae</taxon>
        <taxon>Parkerioideae</taxon>
        <taxon>Ceratopteris</taxon>
    </lineage>
</organism>
<keyword evidence="15" id="KW-1185">Reference proteome</keyword>
<accession>A0A8T2RI07</accession>
<evidence type="ECO:0000256" key="12">
    <source>
        <dbReference type="SAM" id="SignalP"/>
    </source>
</evidence>
<evidence type="ECO:0000259" key="13">
    <source>
        <dbReference type="Pfam" id="PF07995"/>
    </source>
</evidence>
<feature type="chain" id="PRO_5036435680" description="Glucose/Sorbosone dehydrogenase domain-containing protein" evidence="12">
    <location>
        <begin position="23"/>
        <end position="714"/>
    </location>
</feature>
<dbReference type="SUPFAM" id="SSF50952">
    <property type="entry name" value="Soluble quinoprotein glucose dehydrogenase"/>
    <property type="match status" value="1"/>
</dbReference>
<dbReference type="EMBL" id="CM035432">
    <property type="protein sequence ID" value="KAH7295209.1"/>
    <property type="molecule type" value="Genomic_DNA"/>
</dbReference>
<name>A0A8T2RI07_CERRI</name>
<evidence type="ECO:0000256" key="10">
    <source>
        <dbReference type="ARBA" id="ARBA00061483"/>
    </source>
</evidence>
<dbReference type="Gene3D" id="2.120.10.30">
    <property type="entry name" value="TolB, C-terminal domain"/>
    <property type="match status" value="1"/>
</dbReference>
<dbReference type="InterPro" id="IPR011042">
    <property type="entry name" value="6-blade_b-propeller_TolB-like"/>
</dbReference>
<dbReference type="Proteomes" id="UP000825935">
    <property type="component" value="Chromosome 27"/>
</dbReference>
<reference evidence="14 15" key="1">
    <citation type="submission" date="2021-08" db="EMBL/GenBank/DDBJ databases">
        <title>WGS assembly of Ceratopteris richardii.</title>
        <authorList>
            <person name="Marchant D.B."/>
            <person name="Chen G."/>
            <person name="Jenkins J."/>
            <person name="Shu S."/>
            <person name="Leebens-Mack J."/>
            <person name="Grimwood J."/>
            <person name="Schmutz J."/>
            <person name="Soltis P."/>
            <person name="Soltis D."/>
            <person name="Chen Z.-H."/>
        </authorList>
    </citation>
    <scope>NUCLEOTIDE SEQUENCE [LARGE SCALE GENOMIC DNA]</scope>
    <source>
        <strain evidence="14">Whitten #5841</strain>
        <tissue evidence="14">Leaf</tissue>
    </source>
</reference>
<dbReference type="OMA" id="TPFDVHG"/>
<evidence type="ECO:0000256" key="8">
    <source>
        <dbReference type="ARBA" id="ARBA00023180"/>
    </source>
</evidence>
<evidence type="ECO:0000256" key="4">
    <source>
        <dbReference type="ARBA" id="ARBA00022729"/>
    </source>
</evidence>
<dbReference type="GO" id="GO:0005886">
    <property type="term" value="C:plasma membrane"/>
    <property type="evidence" value="ECO:0007669"/>
    <property type="project" value="UniProtKB-SubCell"/>
</dbReference>
<sequence>MGVSPMILTLTLAFLFGSRVYSLPLCLNGEIPSTLKASLAFCDSFVQNDSSCCTATTDRQLQTNYEDYNVSDADCRSYLKQILCAQCDPYAADIFHVETRQVYTNVPRLCNSTLGSNGTAAANSSMNAYCKKVWDACKSVPIKNSPFVAPLEGATGPAKSSQNASVLTDLWQTEEDFCVVYGDVYGPGEACYSGDHFVPANSVEGICFEKVGDGAFLDLVPHPDGSNRAFLADQEGKIWLVTLPDPGSSKNMSINETPFLDISDRVYFKNEFGLLGVALHPQFKENGRFFVSYSCDKGQWFDCTGKCACKEDAGCTLSELGPEAGAVPCQISSIIAEYSANTSASSSPLKALTADPNEIRRIFTMGLPYSTHHGGQILFGPNDGYLYFMMGDGGSSGDPFNFAQNRMSLLGKILRLDVDILPSAEEIQTAQRWGNYSIPVSNPFVGDNASQPEVWAYGLRNPWRCSFDKIDPLYLYCADVGQDKFEEVDLITKGGNYGWRVYEGTALFNATSTLGVNTSANSIQPIFPVIEYDHQSVNPELKAASITGGFVSRSAEDACLYGRYVYADLYASAMWAASETPLGSGNYSTQRVTFMCSKNSSMECRKSADDLTPPFQYIFSFGEDNSNNLYVLSATGVYKVIDPKACGFTCNAKLPANVPIPISPAASAPASAPTSSSSSSPGSNSSVGHVDLVFHVIVIDVVVIFALLLLQLGW</sequence>
<evidence type="ECO:0000256" key="6">
    <source>
        <dbReference type="ARBA" id="ARBA00023002"/>
    </source>
</evidence>
<evidence type="ECO:0000256" key="5">
    <source>
        <dbReference type="ARBA" id="ARBA00022891"/>
    </source>
</evidence>
<keyword evidence="9" id="KW-0449">Lipoprotein</keyword>
<dbReference type="OrthoDB" id="10266706at2759"/>
<dbReference type="InterPro" id="IPR012938">
    <property type="entry name" value="Glc/Sorbosone_DH"/>
</dbReference>
<feature type="domain" description="Glucose/Sorbosone dehydrogenase" evidence="13">
    <location>
        <begin position="222"/>
        <end position="525"/>
    </location>
</feature>
<evidence type="ECO:0000256" key="11">
    <source>
        <dbReference type="SAM" id="Phobius"/>
    </source>
</evidence>